<accession>K9XXT4</accession>
<name>K9XXT4_STAC7</name>
<sequence>MAKTNKDKTVSIRLSELMLEALDARAFLEDKDRTQVIREAIKKYLDLPEESVEDKLQVLEKKQNSLNQIIDRLHNQLKNESKRTDSIEIRVEELREIMSVFIEKSK</sequence>
<dbReference type="Gene3D" id="1.10.1220.10">
    <property type="entry name" value="Met repressor-like"/>
    <property type="match status" value="1"/>
</dbReference>
<dbReference type="OrthoDB" id="582610at2"/>
<evidence type="ECO:0000313" key="4">
    <source>
        <dbReference type="Proteomes" id="UP000010473"/>
    </source>
</evidence>
<dbReference type="Pfam" id="PF01402">
    <property type="entry name" value="RHH_1"/>
    <property type="match status" value="1"/>
</dbReference>
<protein>
    <recommendedName>
        <fullName evidence="2">Ribbon-helix-helix protein CopG domain-containing protein</fullName>
    </recommendedName>
</protein>
<feature type="coiled-coil region" evidence="1">
    <location>
        <begin position="49"/>
        <end position="97"/>
    </location>
</feature>
<evidence type="ECO:0000259" key="2">
    <source>
        <dbReference type="Pfam" id="PF01402"/>
    </source>
</evidence>
<dbReference type="InterPro" id="IPR002145">
    <property type="entry name" value="CopG"/>
</dbReference>
<organism evidence="3 4">
    <name type="scientific">Stanieria cyanosphaera (strain ATCC 29371 / PCC 7437)</name>
    <dbReference type="NCBI Taxonomy" id="111780"/>
    <lineage>
        <taxon>Bacteria</taxon>
        <taxon>Bacillati</taxon>
        <taxon>Cyanobacteriota</taxon>
        <taxon>Cyanophyceae</taxon>
        <taxon>Pleurocapsales</taxon>
        <taxon>Dermocarpellaceae</taxon>
        <taxon>Stanieria</taxon>
    </lineage>
</organism>
<dbReference type="Proteomes" id="UP000010473">
    <property type="component" value="Chromosome"/>
</dbReference>
<dbReference type="RefSeq" id="WP_015194531.1">
    <property type="nucleotide sequence ID" value="NC_019748.1"/>
</dbReference>
<dbReference type="HOGENOM" id="CLU_2259096_0_0_3"/>
<dbReference type="InterPro" id="IPR013321">
    <property type="entry name" value="Arc_rbn_hlx_hlx"/>
</dbReference>
<gene>
    <name evidence="3" type="ordered locus">Sta7437_3363</name>
</gene>
<dbReference type="GO" id="GO:0006355">
    <property type="term" value="P:regulation of DNA-templated transcription"/>
    <property type="evidence" value="ECO:0007669"/>
    <property type="project" value="InterPro"/>
</dbReference>
<dbReference type="AlphaFoldDB" id="K9XXT4"/>
<evidence type="ECO:0000256" key="1">
    <source>
        <dbReference type="SAM" id="Coils"/>
    </source>
</evidence>
<feature type="domain" description="Ribbon-helix-helix protein CopG" evidence="2">
    <location>
        <begin position="8"/>
        <end position="47"/>
    </location>
</feature>
<dbReference type="EMBL" id="CP003653">
    <property type="protein sequence ID" value="AFZ36869.1"/>
    <property type="molecule type" value="Genomic_DNA"/>
</dbReference>
<reference evidence="4" key="1">
    <citation type="journal article" date="2013" name="Proc. Natl. Acad. Sci. U.S.A.">
        <title>Improving the coverage of the cyanobacterial phylum using diversity-driven genome sequencing.</title>
        <authorList>
            <person name="Shih P.M."/>
            <person name="Wu D."/>
            <person name="Latifi A."/>
            <person name="Axen S.D."/>
            <person name="Fewer D.P."/>
            <person name="Talla E."/>
            <person name="Calteau A."/>
            <person name="Cai F."/>
            <person name="Tandeau de Marsac N."/>
            <person name="Rippka R."/>
            <person name="Herdman M."/>
            <person name="Sivonen K."/>
            <person name="Coursin T."/>
            <person name="Laurent T."/>
            <person name="Goodwin L."/>
            <person name="Nolan M."/>
            <person name="Davenport K.W."/>
            <person name="Han C.S."/>
            <person name="Rubin E.M."/>
            <person name="Eisen J.A."/>
            <person name="Woyke T."/>
            <person name="Gugger M."/>
            <person name="Kerfeld C.A."/>
        </authorList>
    </citation>
    <scope>NUCLEOTIDE SEQUENCE [LARGE SCALE GENOMIC DNA]</scope>
    <source>
        <strain evidence="4">ATCC 29371 / PCC 7437</strain>
    </source>
</reference>
<keyword evidence="4" id="KW-1185">Reference proteome</keyword>
<keyword evidence="1" id="KW-0175">Coiled coil</keyword>
<dbReference type="eggNOG" id="ENOG502ZUY7">
    <property type="taxonomic scope" value="Bacteria"/>
</dbReference>
<dbReference type="KEGG" id="scs:Sta7437_3363"/>
<proteinExistence type="predicted"/>
<evidence type="ECO:0000313" key="3">
    <source>
        <dbReference type="EMBL" id="AFZ36869.1"/>
    </source>
</evidence>